<gene>
    <name evidence="1" type="ORF">JZM60_12435</name>
</gene>
<dbReference type="RefSeq" id="WP_207162762.1">
    <property type="nucleotide sequence ID" value="NZ_CP071382.1"/>
</dbReference>
<keyword evidence="2" id="KW-1185">Reference proteome</keyword>
<evidence type="ECO:0000313" key="1">
    <source>
        <dbReference type="EMBL" id="QSV44950.1"/>
    </source>
</evidence>
<sequence length="67" mass="7602">MNTVTILHRHTHNAIETLQNALQSCPHRQTDQLILSALVALRQMHDDVKSLDSIDTEMDPEDYCCAV</sequence>
<reference evidence="1 2" key="1">
    <citation type="submission" date="2021-03" db="EMBL/GenBank/DDBJ databases">
        <title>Geobacter metallireducens gen. nov. sp. nov., a microorganism capable of coupling the complete oxidation of organic compounds to the reduction of iron and other metals.</title>
        <authorList>
            <person name="Li Y."/>
        </authorList>
    </citation>
    <scope>NUCLEOTIDE SEQUENCE [LARGE SCALE GENOMIC DNA]</scope>
    <source>
        <strain evidence="1 2">Jerry-YX</strain>
    </source>
</reference>
<organism evidence="1 2">
    <name type="scientific">Geobacter benzoatilyticus</name>
    <dbReference type="NCBI Taxonomy" id="2815309"/>
    <lineage>
        <taxon>Bacteria</taxon>
        <taxon>Pseudomonadati</taxon>
        <taxon>Thermodesulfobacteriota</taxon>
        <taxon>Desulfuromonadia</taxon>
        <taxon>Geobacterales</taxon>
        <taxon>Geobacteraceae</taxon>
        <taxon>Geobacter</taxon>
    </lineage>
</organism>
<proteinExistence type="predicted"/>
<dbReference type="Proteomes" id="UP000663651">
    <property type="component" value="Chromosome"/>
</dbReference>
<evidence type="ECO:0000313" key="2">
    <source>
        <dbReference type="Proteomes" id="UP000663651"/>
    </source>
</evidence>
<name>A0ABX7Q1K5_9BACT</name>
<dbReference type="EMBL" id="CP071382">
    <property type="protein sequence ID" value="QSV44950.1"/>
    <property type="molecule type" value="Genomic_DNA"/>
</dbReference>
<protein>
    <submittedName>
        <fullName evidence="1">Uncharacterized protein</fullName>
    </submittedName>
</protein>
<accession>A0ABX7Q1K5</accession>